<keyword evidence="2" id="KW-0732">Signal</keyword>
<feature type="signal peptide" evidence="2">
    <location>
        <begin position="1"/>
        <end position="29"/>
    </location>
</feature>
<proteinExistence type="predicted"/>
<dbReference type="RefSeq" id="XP_007509023.1">
    <property type="nucleotide sequence ID" value="XM_007508961.1"/>
</dbReference>
<dbReference type="PANTHER" id="PTHR10900">
    <property type="entry name" value="PERIOSTIN-RELATED"/>
    <property type="match status" value="1"/>
</dbReference>
<dbReference type="OrthoDB" id="498569at2759"/>
<sequence>MYYSSKQYKHFLPVFLLALFATLLRQIEAYRYYEIIKTRPGLSKLASVVEKLPRISAALNGGDESRGKTVDTLFAPTDKAIENFLSWTRAQNKTEEFAKILGNQTVAGAIVAYHVLPELVYKFGTLKAFDRKFINTALSNAVSDTSGAFALQIDEEGGSIFIKGTGSEVKVIGADNYACNGIIHLVDGVLLPFDADGELSEKQKERLEDAKEMLSEAIEEEEEEMEGASPAPAPDAALSIGLLTDLGGLVGDAPAPAPSPSTIATTEEVVDDIQIVDEPPLFSETTETEASEEEAELVVEDEDLLQAELDEGDFNITTGAKNETTTRD</sequence>
<dbReference type="SMART" id="SM00554">
    <property type="entry name" value="FAS1"/>
    <property type="match status" value="1"/>
</dbReference>
<dbReference type="KEGG" id="bpg:Bathy14g00770"/>
<keyword evidence="5" id="KW-1185">Reference proteome</keyword>
<dbReference type="Pfam" id="PF02469">
    <property type="entry name" value="Fasciclin"/>
    <property type="match status" value="1"/>
</dbReference>
<dbReference type="PROSITE" id="PS50213">
    <property type="entry name" value="FAS1"/>
    <property type="match status" value="1"/>
</dbReference>
<gene>
    <name evidence="4" type="ordered locus">Bathy14g00770</name>
</gene>
<evidence type="ECO:0000313" key="5">
    <source>
        <dbReference type="Proteomes" id="UP000198341"/>
    </source>
</evidence>
<feature type="chain" id="PRO_5003919710" description="FAS1 domain-containing protein" evidence="2">
    <location>
        <begin position="30"/>
        <end position="328"/>
    </location>
</feature>
<accession>K8F3W7</accession>
<organism evidence="4 5">
    <name type="scientific">Bathycoccus prasinos</name>
    <dbReference type="NCBI Taxonomy" id="41875"/>
    <lineage>
        <taxon>Eukaryota</taxon>
        <taxon>Viridiplantae</taxon>
        <taxon>Chlorophyta</taxon>
        <taxon>Mamiellophyceae</taxon>
        <taxon>Mamiellales</taxon>
        <taxon>Bathycoccaceae</taxon>
        <taxon>Bathycoccus</taxon>
    </lineage>
</organism>
<reference evidence="4 5" key="1">
    <citation type="submission" date="2011-10" db="EMBL/GenBank/DDBJ databases">
        <authorList>
            <person name="Genoscope - CEA"/>
        </authorList>
    </citation>
    <scope>NUCLEOTIDE SEQUENCE [LARGE SCALE GENOMIC DNA]</scope>
    <source>
        <strain evidence="4 5">RCC 1105</strain>
    </source>
</reference>
<keyword evidence="1" id="KW-0175">Coiled coil</keyword>
<dbReference type="GO" id="GO:0005615">
    <property type="term" value="C:extracellular space"/>
    <property type="evidence" value="ECO:0007669"/>
    <property type="project" value="TreeGrafter"/>
</dbReference>
<evidence type="ECO:0000259" key="3">
    <source>
        <dbReference type="PROSITE" id="PS50213"/>
    </source>
</evidence>
<dbReference type="EMBL" id="FO082265">
    <property type="protein sequence ID" value="CCO19480.1"/>
    <property type="molecule type" value="Genomic_DNA"/>
</dbReference>
<evidence type="ECO:0000256" key="1">
    <source>
        <dbReference type="SAM" id="Coils"/>
    </source>
</evidence>
<dbReference type="InterPro" id="IPR036378">
    <property type="entry name" value="FAS1_dom_sf"/>
</dbReference>
<dbReference type="InterPro" id="IPR050904">
    <property type="entry name" value="Adhesion/Biosynth-related"/>
</dbReference>
<dbReference type="GeneID" id="19011707"/>
<name>K8F3W7_9CHLO</name>
<dbReference type="SUPFAM" id="SSF82153">
    <property type="entry name" value="FAS1 domain"/>
    <property type="match status" value="1"/>
</dbReference>
<dbReference type="PANTHER" id="PTHR10900:SF77">
    <property type="entry name" value="FI19380P1"/>
    <property type="match status" value="1"/>
</dbReference>
<dbReference type="STRING" id="41875.K8F3W7"/>
<evidence type="ECO:0000313" key="4">
    <source>
        <dbReference type="EMBL" id="CCO19480.1"/>
    </source>
</evidence>
<dbReference type="AlphaFoldDB" id="K8F3W7"/>
<feature type="domain" description="FAS1" evidence="3">
    <location>
        <begin position="29"/>
        <end position="190"/>
    </location>
</feature>
<dbReference type="Gene3D" id="2.30.180.10">
    <property type="entry name" value="FAS1 domain"/>
    <property type="match status" value="1"/>
</dbReference>
<dbReference type="InterPro" id="IPR000782">
    <property type="entry name" value="FAS1_domain"/>
</dbReference>
<evidence type="ECO:0000256" key="2">
    <source>
        <dbReference type="SAM" id="SignalP"/>
    </source>
</evidence>
<feature type="coiled-coil region" evidence="1">
    <location>
        <begin position="200"/>
        <end position="227"/>
    </location>
</feature>
<protein>
    <recommendedName>
        <fullName evidence="3">FAS1 domain-containing protein</fullName>
    </recommendedName>
</protein>
<dbReference type="eggNOG" id="ENOG502QRPA">
    <property type="taxonomic scope" value="Eukaryota"/>
</dbReference>
<dbReference type="Proteomes" id="UP000198341">
    <property type="component" value="Chromosome 14"/>
</dbReference>